<dbReference type="InterPro" id="IPR052439">
    <property type="entry name" value="F-box/Kelch-repeat"/>
</dbReference>
<name>A0A835AUN6_9POAL</name>
<organism evidence="3 4">
    <name type="scientific">Digitaria exilis</name>
    <dbReference type="NCBI Taxonomy" id="1010633"/>
    <lineage>
        <taxon>Eukaryota</taxon>
        <taxon>Viridiplantae</taxon>
        <taxon>Streptophyta</taxon>
        <taxon>Embryophyta</taxon>
        <taxon>Tracheophyta</taxon>
        <taxon>Spermatophyta</taxon>
        <taxon>Magnoliopsida</taxon>
        <taxon>Liliopsida</taxon>
        <taxon>Poales</taxon>
        <taxon>Poaceae</taxon>
        <taxon>PACMAD clade</taxon>
        <taxon>Panicoideae</taxon>
        <taxon>Panicodae</taxon>
        <taxon>Paniceae</taxon>
        <taxon>Anthephorinae</taxon>
        <taxon>Digitaria</taxon>
    </lineage>
</organism>
<dbReference type="AlphaFoldDB" id="A0A835AUN6"/>
<reference evidence="3" key="1">
    <citation type="submission" date="2020-07" db="EMBL/GenBank/DDBJ databases">
        <title>Genome sequence and genetic diversity analysis of an under-domesticated orphan crop, white fonio (Digitaria exilis).</title>
        <authorList>
            <person name="Bennetzen J.L."/>
            <person name="Chen S."/>
            <person name="Ma X."/>
            <person name="Wang X."/>
            <person name="Yssel A.E.J."/>
            <person name="Chaluvadi S.R."/>
            <person name="Johnson M."/>
            <person name="Gangashetty P."/>
            <person name="Hamidou F."/>
            <person name="Sanogo M.D."/>
            <person name="Zwaenepoel A."/>
            <person name="Wallace J."/>
            <person name="Van De Peer Y."/>
            <person name="Van Deynze A."/>
        </authorList>
    </citation>
    <scope>NUCLEOTIDE SEQUENCE</scope>
    <source>
        <tissue evidence="3">Leaves</tissue>
    </source>
</reference>
<dbReference type="GO" id="GO:0005634">
    <property type="term" value="C:nucleus"/>
    <property type="evidence" value="ECO:0007669"/>
    <property type="project" value="TreeGrafter"/>
</dbReference>
<keyword evidence="2" id="KW-0677">Repeat</keyword>
<dbReference type="InterPro" id="IPR015915">
    <property type="entry name" value="Kelch-typ_b-propeller"/>
</dbReference>
<dbReference type="Gene3D" id="2.120.10.80">
    <property type="entry name" value="Kelch-type beta propeller"/>
    <property type="match status" value="1"/>
</dbReference>
<protein>
    <recommendedName>
        <fullName evidence="5">F-box/kelch-repeat protein</fullName>
    </recommendedName>
</protein>
<proteinExistence type="predicted"/>
<evidence type="ECO:0000256" key="2">
    <source>
        <dbReference type="ARBA" id="ARBA00022737"/>
    </source>
</evidence>
<evidence type="ECO:0000313" key="4">
    <source>
        <dbReference type="Proteomes" id="UP000636709"/>
    </source>
</evidence>
<dbReference type="PANTHER" id="PTHR46122:SF22">
    <property type="entry name" value="REPEAT-CONTAINING F-BOX FAMILY PROTEIN, PUTATIVE, EXPRESSED-RELATED"/>
    <property type="match status" value="1"/>
</dbReference>
<comment type="caution">
    <text evidence="3">The sequence shown here is derived from an EMBL/GenBank/DDBJ whole genome shotgun (WGS) entry which is preliminary data.</text>
</comment>
<dbReference type="SMART" id="SM00612">
    <property type="entry name" value="Kelch"/>
    <property type="match status" value="3"/>
</dbReference>
<dbReference type="EMBL" id="JACEFO010002208">
    <property type="protein sequence ID" value="KAF8673221.1"/>
    <property type="molecule type" value="Genomic_DNA"/>
</dbReference>
<dbReference type="InterPro" id="IPR006652">
    <property type="entry name" value="Kelch_1"/>
</dbReference>
<evidence type="ECO:0008006" key="5">
    <source>
        <dbReference type="Google" id="ProtNLM"/>
    </source>
</evidence>
<dbReference type="SUPFAM" id="SSF117281">
    <property type="entry name" value="Kelch motif"/>
    <property type="match status" value="1"/>
</dbReference>
<accession>A0A835AUN6</accession>
<evidence type="ECO:0000256" key="1">
    <source>
        <dbReference type="ARBA" id="ARBA00022441"/>
    </source>
</evidence>
<keyword evidence="1" id="KW-0880">Kelch repeat</keyword>
<dbReference type="FunFam" id="2.120.10.80:FF:000007">
    <property type="entry name" value="F-box/kelch-repeat protein SKIP11"/>
    <property type="match status" value="1"/>
</dbReference>
<evidence type="ECO:0000313" key="3">
    <source>
        <dbReference type="EMBL" id="KAF8673221.1"/>
    </source>
</evidence>
<dbReference type="PROSITE" id="PS00018">
    <property type="entry name" value="EF_HAND_1"/>
    <property type="match status" value="1"/>
</dbReference>
<sequence>MHGRRGGHPRYFSRDSTSVPLIARFLIASEIWLLEDSCSLKDCCRGVVKFGGCSGHVGGPGLDIGLRLASSSSPAPELILSEELTSGSSNCVTESLQVEWAQKGGQVEGLFNCYSKKNKVASGSGIPAIEGWSSGMEDADQNGEVNTSELIGGIGRELSISCLLRLPRSYYYDVARVNRSFYSLVRYGELYRLRREARIVEQMIYCSCNVLEWDGFDPCRQRWFSIPSMPPIECFTLADKESLAVGTNILVFGRRVEAHVVLRYSLLTNSWTTGKMMNTPRCLFGSASFGEKAIVAGGIGENGGTLSSAELYDSEMETWTTLPSMNRARQMCSGFFMDGKFYVIGGKAEKHNEILNCAEEFDLENGTWRLIPDMALGLNGGSGAPPLVAVVNNELYAADYALKEVRKYDKENNTWITLGSLPGRYTSVHGWGLAFRSCGNMLIVIGGMSVGGSGVIEICSWVPSNGLPDWKIIGTRHSGSFVYNCAVMSC</sequence>
<dbReference type="Pfam" id="PF01344">
    <property type="entry name" value="Kelch_1"/>
    <property type="match status" value="2"/>
</dbReference>
<dbReference type="InterPro" id="IPR018247">
    <property type="entry name" value="EF_Hand_1_Ca_BS"/>
</dbReference>
<dbReference type="PANTHER" id="PTHR46122">
    <property type="entry name" value="GALACTOSE OXIDASE/KELCH REPEAT PROTEIN-RELATED"/>
    <property type="match status" value="1"/>
</dbReference>
<dbReference type="OrthoDB" id="191037at2759"/>
<gene>
    <name evidence="3" type="ORF">HU200_048773</name>
</gene>
<keyword evidence="4" id="KW-1185">Reference proteome</keyword>
<dbReference type="Proteomes" id="UP000636709">
    <property type="component" value="Unassembled WGS sequence"/>
</dbReference>